<dbReference type="PANTHER" id="PTHR30146">
    <property type="entry name" value="LACI-RELATED TRANSCRIPTIONAL REPRESSOR"/>
    <property type="match status" value="1"/>
</dbReference>
<dbReference type="InterPro" id="IPR028082">
    <property type="entry name" value="Peripla_BP_I"/>
</dbReference>
<evidence type="ECO:0000259" key="4">
    <source>
        <dbReference type="Pfam" id="PF13377"/>
    </source>
</evidence>
<evidence type="ECO:0000256" key="3">
    <source>
        <dbReference type="ARBA" id="ARBA00023163"/>
    </source>
</evidence>
<proteinExistence type="predicted"/>
<dbReference type="GO" id="GO:0000976">
    <property type="term" value="F:transcription cis-regulatory region binding"/>
    <property type="evidence" value="ECO:0007669"/>
    <property type="project" value="TreeGrafter"/>
</dbReference>
<gene>
    <name evidence="5" type="primary">cytR_13</name>
    <name evidence="5" type="ORF">SDC9_107680</name>
</gene>
<keyword evidence="2" id="KW-0238">DNA-binding</keyword>
<dbReference type="SUPFAM" id="SSF53822">
    <property type="entry name" value="Periplasmic binding protein-like I"/>
    <property type="match status" value="1"/>
</dbReference>
<dbReference type="PANTHER" id="PTHR30146:SF109">
    <property type="entry name" value="HTH-TYPE TRANSCRIPTIONAL REGULATOR GALS"/>
    <property type="match status" value="1"/>
</dbReference>
<dbReference type="AlphaFoldDB" id="A0A645B6Z2"/>
<protein>
    <submittedName>
        <fullName evidence="5">HTH-type transcriptional repressor CytR</fullName>
    </submittedName>
</protein>
<dbReference type="InterPro" id="IPR046335">
    <property type="entry name" value="LacI/GalR-like_sensor"/>
</dbReference>
<comment type="caution">
    <text evidence="5">The sequence shown here is derived from an EMBL/GenBank/DDBJ whole genome shotgun (WGS) entry which is preliminary data.</text>
</comment>
<accession>A0A645B6Z2</accession>
<dbReference type="Pfam" id="PF13377">
    <property type="entry name" value="Peripla_BP_3"/>
    <property type="match status" value="1"/>
</dbReference>
<evidence type="ECO:0000313" key="5">
    <source>
        <dbReference type="EMBL" id="MPM60826.1"/>
    </source>
</evidence>
<evidence type="ECO:0000256" key="1">
    <source>
        <dbReference type="ARBA" id="ARBA00023015"/>
    </source>
</evidence>
<dbReference type="Gene3D" id="3.40.50.2300">
    <property type="match status" value="2"/>
</dbReference>
<evidence type="ECO:0000256" key="2">
    <source>
        <dbReference type="ARBA" id="ARBA00023125"/>
    </source>
</evidence>
<dbReference type="GO" id="GO:0003700">
    <property type="term" value="F:DNA-binding transcription factor activity"/>
    <property type="evidence" value="ECO:0007669"/>
    <property type="project" value="TreeGrafter"/>
</dbReference>
<dbReference type="EMBL" id="VSSQ01018009">
    <property type="protein sequence ID" value="MPM60826.1"/>
    <property type="molecule type" value="Genomic_DNA"/>
</dbReference>
<organism evidence="5">
    <name type="scientific">bioreactor metagenome</name>
    <dbReference type="NCBI Taxonomy" id="1076179"/>
    <lineage>
        <taxon>unclassified sequences</taxon>
        <taxon>metagenomes</taxon>
        <taxon>ecological metagenomes</taxon>
    </lineage>
</organism>
<reference evidence="5" key="1">
    <citation type="submission" date="2019-08" db="EMBL/GenBank/DDBJ databases">
        <authorList>
            <person name="Kucharzyk K."/>
            <person name="Murdoch R.W."/>
            <person name="Higgins S."/>
            <person name="Loffler F."/>
        </authorList>
    </citation>
    <scope>NUCLEOTIDE SEQUENCE</scope>
</reference>
<keyword evidence="1" id="KW-0805">Transcription regulation</keyword>
<feature type="domain" description="Transcriptional regulator LacI/GalR-like sensor" evidence="4">
    <location>
        <begin position="81"/>
        <end position="249"/>
    </location>
</feature>
<keyword evidence="3" id="KW-0804">Transcription</keyword>
<name>A0A645B6Z2_9ZZZZ</name>
<sequence length="257" mass="28642">MLISYFDANGDWDEQIASICKDVAGFIVLATEIEDRHIQKAIEHGLGRQPIPVVLVDNATSMVDVDCVVTDNLGGAYHAVMYLLNKNHPDVGYLRSKSRIDSFDERESGVMKARRKFGISEHTPLQRIHVGISSEDAFYDMAKWLDDGGKPLSAFFADNDIIAAACIRAFKSRGYRIPEDVSIVGFDDMPVCTMVDPPLTTIRVMKSLMGMTSMDLLYQRIQDGTHALSDERIGVLRTTISTHLVERESAIGYHSEL</sequence>